<sequence>MAGRRSASPFRFCVFPRYRWCGPGCSGPGVPINDVDACCYRHDRCLSAGVPACKCDRALINCLRSRINPRTDKGKKAAFMYNVMKIKTFFFC</sequence>
<comment type="subcellular location">
    <subcellularLocation>
        <location evidence="1">Secreted</location>
    </subcellularLocation>
</comment>
<organism evidence="3 4">
    <name type="scientific">Peribacillus deserti</name>
    <dbReference type="NCBI Taxonomy" id="673318"/>
    <lineage>
        <taxon>Bacteria</taxon>
        <taxon>Bacillati</taxon>
        <taxon>Bacillota</taxon>
        <taxon>Bacilli</taxon>
        <taxon>Bacillales</taxon>
        <taxon>Bacillaceae</taxon>
        <taxon>Peribacillus</taxon>
    </lineage>
</organism>
<dbReference type="PROSITE" id="PS00118">
    <property type="entry name" value="PA2_HIS"/>
    <property type="match status" value="1"/>
</dbReference>
<gene>
    <name evidence="3" type="ORF">CUU66_07240</name>
</gene>
<evidence type="ECO:0000313" key="4">
    <source>
        <dbReference type="Proteomes" id="UP000234748"/>
    </source>
</evidence>
<keyword evidence="4" id="KW-1185">Reference proteome</keyword>
<keyword evidence="2" id="KW-0964">Secreted</keyword>
<dbReference type="Gene3D" id="1.20.90.10">
    <property type="entry name" value="Phospholipase A2 domain"/>
    <property type="match status" value="1"/>
</dbReference>
<dbReference type="AlphaFoldDB" id="A0A2N5M7W8"/>
<evidence type="ECO:0000256" key="2">
    <source>
        <dbReference type="ARBA" id="ARBA00022525"/>
    </source>
</evidence>
<dbReference type="OrthoDB" id="5125543at2"/>
<dbReference type="EMBL" id="PGUY01000021">
    <property type="protein sequence ID" value="PLT30449.1"/>
    <property type="molecule type" value="Genomic_DNA"/>
</dbReference>
<dbReference type="InterPro" id="IPR036444">
    <property type="entry name" value="PLipase_A2_dom_sf"/>
</dbReference>
<dbReference type="Proteomes" id="UP000234748">
    <property type="component" value="Unassembled WGS sequence"/>
</dbReference>
<dbReference type="GO" id="GO:0004623">
    <property type="term" value="F:phospholipase A2 activity"/>
    <property type="evidence" value="ECO:0007669"/>
    <property type="project" value="InterPro"/>
</dbReference>
<dbReference type="InterPro" id="IPR033113">
    <property type="entry name" value="PLA2_histidine"/>
</dbReference>
<dbReference type="GO" id="GO:0050482">
    <property type="term" value="P:arachidonate secretion"/>
    <property type="evidence" value="ECO:0007669"/>
    <property type="project" value="InterPro"/>
</dbReference>
<comment type="caution">
    <text evidence="3">The sequence shown here is derived from an EMBL/GenBank/DDBJ whole genome shotgun (WGS) entry which is preliminary data.</text>
</comment>
<dbReference type="GO" id="GO:0006644">
    <property type="term" value="P:phospholipid metabolic process"/>
    <property type="evidence" value="ECO:0007669"/>
    <property type="project" value="InterPro"/>
</dbReference>
<dbReference type="GO" id="GO:0005576">
    <property type="term" value="C:extracellular region"/>
    <property type="evidence" value="ECO:0007669"/>
    <property type="project" value="UniProtKB-SubCell"/>
</dbReference>
<dbReference type="SUPFAM" id="SSF48619">
    <property type="entry name" value="Phospholipase A2, PLA2"/>
    <property type="match status" value="1"/>
</dbReference>
<accession>A0A2N5M7W8</accession>
<evidence type="ECO:0000313" key="3">
    <source>
        <dbReference type="EMBL" id="PLT30449.1"/>
    </source>
</evidence>
<reference evidence="3 4" key="1">
    <citation type="submission" date="2017-11" db="EMBL/GenBank/DDBJ databases">
        <title>Comparitive Functional Genomics of Dry Heat Resistant strains isolated from the Viking Spacecraft.</title>
        <authorList>
            <person name="Seuylemezian A."/>
            <person name="Cooper K."/>
            <person name="Vaishampayan P."/>
        </authorList>
    </citation>
    <scope>NUCLEOTIDE SEQUENCE [LARGE SCALE GENOMIC DNA]</scope>
    <source>
        <strain evidence="3 4">V1-29</strain>
    </source>
</reference>
<name>A0A2N5M7W8_9BACI</name>
<evidence type="ECO:0000256" key="1">
    <source>
        <dbReference type="ARBA" id="ARBA00004613"/>
    </source>
</evidence>
<proteinExistence type="predicted"/>
<protein>
    <submittedName>
        <fullName evidence="3">Phospholipase</fullName>
    </submittedName>
</protein>